<dbReference type="InterPro" id="IPR004107">
    <property type="entry name" value="Integrase_SAM-like_N"/>
</dbReference>
<dbReference type="InterPro" id="IPR002104">
    <property type="entry name" value="Integrase_catalytic"/>
</dbReference>
<evidence type="ECO:0000256" key="3">
    <source>
        <dbReference type="ARBA" id="ARBA00023125"/>
    </source>
</evidence>
<keyword evidence="4" id="KW-0233">DNA recombination</keyword>
<keyword evidence="2" id="KW-0229">DNA integration</keyword>
<dbReference type="InterPro" id="IPR044068">
    <property type="entry name" value="CB"/>
</dbReference>
<comment type="similarity">
    <text evidence="1">Belongs to the 'phage' integrase family.</text>
</comment>
<evidence type="ECO:0000259" key="6">
    <source>
        <dbReference type="PROSITE" id="PS51898"/>
    </source>
</evidence>
<evidence type="ECO:0000313" key="9">
    <source>
        <dbReference type="Proteomes" id="UP000609651"/>
    </source>
</evidence>
<comment type="caution">
    <text evidence="8">The sequence shown here is derived from an EMBL/GenBank/DDBJ whole genome shotgun (WGS) entry which is preliminary data.</text>
</comment>
<dbReference type="RefSeq" id="WP_206678624.1">
    <property type="nucleotide sequence ID" value="NZ_WTPX01000045.1"/>
</dbReference>
<keyword evidence="9" id="KW-1185">Reference proteome</keyword>
<dbReference type="PANTHER" id="PTHR30349:SF41">
    <property type="entry name" value="INTEGRASE_RECOMBINASE PROTEIN MJ0367-RELATED"/>
    <property type="match status" value="1"/>
</dbReference>
<name>A0ABX1VC27_9PLAN</name>
<dbReference type="Pfam" id="PF00589">
    <property type="entry name" value="Phage_integrase"/>
    <property type="match status" value="1"/>
</dbReference>
<keyword evidence="3 5" id="KW-0238">DNA-binding</keyword>
<dbReference type="PROSITE" id="PS51900">
    <property type="entry name" value="CB"/>
    <property type="match status" value="1"/>
</dbReference>
<organism evidence="8 9">
    <name type="scientific">Alienimonas chondri</name>
    <dbReference type="NCBI Taxonomy" id="2681879"/>
    <lineage>
        <taxon>Bacteria</taxon>
        <taxon>Pseudomonadati</taxon>
        <taxon>Planctomycetota</taxon>
        <taxon>Planctomycetia</taxon>
        <taxon>Planctomycetales</taxon>
        <taxon>Planctomycetaceae</taxon>
        <taxon>Alienimonas</taxon>
    </lineage>
</organism>
<evidence type="ECO:0000256" key="2">
    <source>
        <dbReference type="ARBA" id="ARBA00022908"/>
    </source>
</evidence>
<dbReference type="InterPro" id="IPR013762">
    <property type="entry name" value="Integrase-like_cat_sf"/>
</dbReference>
<dbReference type="InterPro" id="IPR050090">
    <property type="entry name" value="Tyrosine_recombinase_XerCD"/>
</dbReference>
<feature type="domain" description="Core-binding (CB)" evidence="7">
    <location>
        <begin position="10"/>
        <end position="87"/>
    </location>
</feature>
<dbReference type="InterPro" id="IPR011010">
    <property type="entry name" value="DNA_brk_join_enz"/>
</dbReference>
<proteinExistence type="inferred from homology"/>
<dbReference type="Gene3D" id="1.10.443.10">
    <property type="entry name" value="Intergrase catalytic core"/>
    <property type="match status" value="1"/>
</dbReference>
<gene>
    <name evidence="8" type="primary">xerC_2</name>
    <name evidence="8" type="ORF">LzC2_17350</name>
</gene>
<dbReference type="EMBL" id="WTPX01000045">
    <property type="protein sequence ID" value="NNJ25662.1"/>
    <property type="molecule type" value="Genomic_DNA"/>
</dbReference>
<dbReference type="Pfam" id="PF02899">
    <property type="entry name" value="Phage_int_SAM_1"/>
    <property type="match status" value="1"/>
</dbReference>
<evidence type="ECO:0000259" key="7">
    <source>
        <dbReference type="PROSITE" id="PS51900"/>
    </source>
</evidence>
<feature type="domain" description="Tyr recombinase" evidence="6">
    <location>
        <begin position="110"/>
        <end position="299"/>
    </location>
</feature>
<evidence type="ECO:0000313" key="8">
    <source>
        <dbReference type="EMBL" id="NNJ25662.1"/>
    </source>
</evidence>
<dbReference type="SUPFAM" id="SSF56349">
    <property type="entry name" value="DNA breaking-rejoining enzymes"/>
    <property type="match status" value="1"/>
</dbReference>
<evidence type="ECO:0000256" key="1">
    <source>
        <dbReference type="ARBA" id="ARBA00008857"/>
    </source>
</evidence>
<dbReference type="Gene3D" id="1.10.150.130">
    <property type="match status" value="1"/>
</dbReference>
<dbReference type="PANTHER" id="PTHR30349">
    <property type="entry name" value="PHAGE INTEGRASE-RELATED"/>
    <property type="match status" value="1"/>
</dbReference>
<evidence type="ECO:0000256" key="4">
    <source>
        <dbReference type="ARBA" id="ARBA00023172"/>
    </source>
</evidence>
<dbReference type="InterPro" id="IPR010998">
    <property type="entry name" value="Integrase_recombinase_N"/>
</dbReference>
<accession>A0ABX1VC27</accession>
<reference evidence="8 9" key="1">
    <citation type="journal article" date="2020" name="Syst. Appl. Microbiol.">
        <title>Alienimonas chondri sp. nov., a novel planctomycete isolated from the biofilm of the red alga Chondrus crispus.</title>
        <authorList>
            <person name="Vitorino I."/>
            <person name="Albuquerque L."/>
            <person name="Wiegand S."/>
            <person name="Kallscheuer N."/>
            <person name="da Costa M.S."/>
            <person name="Lobo-da-Cunha A."/>
            <person name="Jogler C."/>
            <person name="Lage O.M."/>
        </authorList>
    </citation>
    <scope>NUCLEOTIDE SEQUENCE [LARGE SCALE GENOMIC DNA]</scope>
    <source>
        <strain evidence="8 9">LzC2</strain>
    </source>
</reference>
<protein>
    <submittedName>
        <fullName evidence="8">Tyrosine recombinase XerC</fullName>
    </submittedName>
</protein>
<sequence length="303" mass="33859">MPALIVVGGDAARFAYEEFLHGRIRNRHTRRAYERAARRFFDSFRGSRTLTSITPADVGRYLDGLKLSDTSKKLHLAAIRHLFDELVTRHVVVLNPAASVRGPRLSVVEGRTPEITVTQARTLLASVGADSAVGLRDRAVVAALIYTAARIGAVARLRRGDFYHDGEQWHLHFTDKGGKSREIPCRHDLARMLREYAEASDIGEADDARLFRTADGRTGRLTGNPAAAGDLARMVKRRMRDAGLPKRLSPHSFRVATITDLLEQGVPLDDVQRLAGHADPRTTRLYDRRDRKVSRNIVERISI</sequence>
<evidence type="ECO:0000256" key="5">
    <source>
        <dbReference type="PROSITE-ProRule" id="PRU01248"/>
    </source>
</evidence>
<dbReference type="PROSITE" id="PS51898">
    <property type="entry name" value="TYR_RECOMBINASE"/>
    <property type="match status" value="1"/>
</dbReference>
<dbReference type="Proteomes" id="UP000609651">
    <property type="component" value="Unassembled WGS sequence"/>
</dbReference>